<evidence type="ECO:0000313" key="2">
    <source>
        <dbReference type="Proteomes" id="UP000691718"/>
    </source>
</evidence>
<accession>A0A8S3XJV1</accession>
<proteinExistence type="predicted"/>
<dbReference type="OrthoDB" id="7477775at2759"/>
<comment type="caution">
    <text evidence="1">The sequence shown here is derived from an EMBL/GenBank/DDBJ whole genome shotgun (WGS) entry which is preliminary data.</text>
</comment>
<keyword evidence="2" id="KW-1185">Reference proteome</keyword>
<gene>
    <name evidence="1" type="ORF">PAPOLLO_LOCUS18106</name>
</gene>
<protein>
    <submittedName>
        <fullName evidence="1">(apollo) hypothetical protein</fullName>
    </submittedName>
</protein>
<name>A0A8S3XJV1_PARAO</name>
<dbReference type="Proteomes" id="UP000691718">
    <property type="component" value="Unassembled WGS sequence"/>
</dbReference>
<dbReference type="EMBL" id="CAJQZP010001160">
    <property type="protein sequence ID" value="CAG5024224.1"/>
    <property type="molecule type" value="Genomic_DNA"/>
</dbReference>
<sequence>MNERDQELFYNDIEITSIPEEKGENLIHIVTTLSVKLGVKLSENDLVSATRVGRVNVSSETVPESRPRPVVVKLGRRALKDQVLMATRVRRGITTEGTGLPAPHRRFYVNERLTKVNRLLFWQARKKTK</sequence>
<dbReference type="AlphaFoldDB" id="A0A8S3XJV1"/>
<evidence type="ECO:0000313" key="1">
    <source>
        <dbReference type="EMBL" id="CAG5024224.1"/>
    </source>
</evidence>
<organism evidence="1 2">
    <name type="scientific">Parnassius apollo</name>
    <name type="common">Apollo butterfly</name>
    <name type="synonym">Papilio apollo</name>
    <dbReference type="NCBI Taxonomy" id="110799"/>
    <lineage>
        <taxon>Eukaryota</taxon>
        <taxon>Metazoa</taxon>
        <taxon>Ecdysozoa</taxon>
        <taxon>Arthropoda</taxon>
        <taxon>Hexapoda</taxon>
        <taxon>Insecta</taxon>
        <taxon>Pterygota</taxon>
        <taxon>Neoptera</taxon>
        <taxon>Endopterygota</taxon>
        <taxon>Lepidoptera</taxon>
        <taxon>Glossata</taxon>
        <taxon>Ditrysia</taxon>
        <taxon>Papilionoidea</taxon>
        <taxon>Papilionidae</taxon>
        <taxon>Parnassiinae</taxon>
        <taxon>Parnassini</taxon>
        <taxon>Parnassius</taxon>
        <taxon>Parnassius</taxon>
    </lineage>
</organism>
<reference evidence="1" key="1">
    <citation type="submission" date="2021-04" db="EMBL/GenBank/DDBJ databases">
        <authorList>
            <person name="Tunstrom K."/>
        </authorList>
    </citation>
    <scope>NUCLEOTIDE SEQUENCE</scope>
</reference>